<keyword evidence="13 16" id="KW-0472">Membrane</keyword>
<dbReference type="PANTHER" id="PTHR11435">
    <property type="entry name" value="NADH UBIQUINONE OXIDOREDUCTASE SUBUNIT ND6"/>
    <property type="match status" value="1"/>
</dbReference>
<sequence length="166" mass="18945">MTQIFSMFSILLSLMFLLETTPLYLSLVIILQTIILAVILALFTMSSWFSFMLLMIYLSGMMIVFIYVSSMASNELFNPTRNLMPFSLAAMLILLFLLFPFYYLKPSDSLSHLSLDLLQTTVFKTSSIYSKSLFIMTILLIIYLLLAMIMVVKVSSFSEGPMRSSK</sequence>
<evidence type="ECO:0000256" key="5">
    <source>
        <dbReference type="ARBA" id="ARBA00022448"/>
    </source>
</evidence>
<keyword evidence="5" id="KW-0813">Transport</keyword>
<evidence type="ECO:0000256" key="1">
    <source>
        <dbReference type="ARBA" id="ARBA00004225"/>
    </source>
</evidence>
<evidence type="ECO:0000313" key="17">
    <source>
        <dbReference type="EMBL" id="AXH38213.1"/>
    </source>
</evidence>
<evidence type="ECO:0000256" key="7">
    <source>
        <dbReference type="ARBA" id="ARBA00022692"/>
    </source>
</evidence>
<evidence type="ECO:0000256" key="8">
    <source>
        <dbReference type="ARBA" id="ARBA00022967"/>
    </source>
</evidence>
<evidence type="ECO:0000256" key="14">
    <source>
        <dbReference type="ARBA" id="ARBA00031019"/>
    </source>
</evidence>
<comment type="catalytic activity">
    <reaction evidence="15">
        <text>a ubiquinone + NADH + 5 H(+)(in) = a ubiquinol + NAD(+) + 4 H(+)(out)</text>
        <dbReference type="Rhea" id="RHEA:29091"/>
        <dbReference type="Rhea" id="RHEA-COMP:9565"/>
        <dbReference type="Rhea" id="RHEA-COMP:9566"/>
        <dbReference type="ChEBI" id="CHEBI:15378"/>
        <dbReference type="ChEBI" id="CHEBI:16389"/>
        <dbReference type="ChEBI" id="CHEBI:17976"/>
        <dbReference type="ChEBI" id="CHEBI:57540"/>
        <dbReference type="ChEBI" id="CHEBI:57945"/>
        <dbReference type="EC" id="7.1.1.2"/>
    </reaction>
</comment>
<dbReference type="AlphaFoldDB" id="A0A345K5S1"/>
<name>A0A345K5S1_9CRUS</name>
<comment type="similarity">
    <text evidence="2">Belongs to the complex I subunit 6 family.</text>
</comment>
<evidence type="ECO:0000256" key="9">
    <source>
        <dbReference type="ARBA" id="ARBA00022982"/>
    </source>
</evidence>
<accession>A0A345K5S1</accession>
<proteinExistence type="inferred from homology"/>
<evidence type="ECO:0000256" key="13">
    <source>
        <dbReference type="ARBA" id="ARBA00023136"/>
    </source>
</evidence>
<geneLocation type="mitochondrion" evidence="17"/>
<evidence type="ECO:0000256" key="3">
    <source>
        <dbReference type="ARBA" id="ARBA00012944"/>
    </source>
</evidence>
<evidence type="ECO:0000256" key="6">
    <source>
        <dbReference type="ARBA" id="ARBA00022660"/>
    </source>
</evidence>
<keyword evidence="12 17" id="KW-0496">Mitochondrion</keyword>
<evidence type="ECO:0000256" key="4">
    <source>
        <dbReference type="ARBA" id="ARBA00021095"/>
    </source>
</evidence>
<evidence type="ECO:0000256" key="11">
    <source>
        <dbReference type="ARBA" id="ARBA00023027"/>
    </source>
</evidence>
<evidence type="ECO:0000256" key="2">
    <source>
        <dbReference type="ARBA" id="ARBA00005698"/>
    </source>
</evidence>
<dbReference type="EC" id="7.1.1.2" evidence="3"/>
<feature type="transmembrane region" description="Helical" evidence="16">
    <location>
        <begin position="49"/>
        <end position="70"/>
    </location>
</feature>
<evidence type="ECO:0000256" key="16">
    <source>
        <dbReference type="SAM" id="Phobius"/>
    </source>
</evidence>
<protein>
    <recommendedName>
        <fullName evidence="4">NADH-ubiquinone oxidoreductase chain 6</fullName>
        <ecNumber evidence="3">7.1.1.2</ecNumber>
    </recommendedName>
    <alternativeName>
        <fullName evidence="14">NADH dehydrogenase subunit 6</fullName>
    </alternativeName>
</protein>
<dbReference type="GO" id="GO:0008137">
    <property type="term" value="F:NADH dehydrogenase (ubiquinone) activity"/>
    <property type="evidence" value="ECO:0007669"/>
    <property type="project" value="UniProtKB-EC"/>
</dbReference>
<comment type="subcellular location">
    <subcellularLocation>
        <location evidence="1">Mitochondrion membrane</location>
        <topology evidence="1">Multi-pass membrane protein</topology>
    </subcellularLocation>
</comment>
<keyword evidence="8" id="KW-1278">Translocase</keyword>
<feature type="transmembrane region" description="Helical" evidence="16">
    <location>
        <begin position="82"/>
        <end position="104"/>
    </location>
</feature>
<reference evidence="17" key="1">
    <citation type="journal article" date="2018" name="Mol. Phylogenet. Evol.">
        <title>Species delimitation and mitogenome phylogenetics in the subterranean genus Pseudoniphargus (Crustacea: Amphipoda).</title>
        <authorList>
            <person name="Stokkan M."/>
            <person name="Jurado-Rivera J.A."/>
            <person name="Oromi P."/>
            <person name="Juan C."/>
            <person name="Jaume D."/>
            <person name="Pons J."/>
        </authorList>
    </citation>
    <scope>NUCLEOTIDE SEQUENCE</scope>
</reference>
<evidence type="ECO:0000256" key="10">
    <source>
        <dbReference type="ARBA" id="ARBA00022989"/>
    </source>
</evidence>
<dbReference type="PANTHER" id="PTHR11435:SF1">
    <property type="entry name" value="NADH-UBIQUINONE OXIDOREDUCTASE CHAIN 6"/>
    <property type="match status" value="1"/>
</dbReference>
<evidence type="ECO:0000256" key="15">
    <source>
        <dbReference type="ARBA" id="ARBA00049551"/>
    </source>
</evidence>
<dbReference type="InterPro" id="IPR050269">
    <property type="entry name" value="ComplexI_Subunit6"/>
</dbReference>
<evidence type="ECO:0000256" key="12">
    <source>
        <dbReference type="ARBA" id="ARBA00023128"/>
    </source>
</evidence>
<feature type="transmembrane region" description="Helical" evidence="16">
    <location>
        <begin position="21"/>
        <end position="43"/>
    </location>
</feature>
<keyword evidence="6" id="KW-0679">Respiratory chain</keyword>
<dbReference type="GO" id="GO:0031966">
    <property type="term" value="C:mitochondrial membrane"/>
    <property type="evidence" value="ECO:0007669"/>
    <property type="project" value="UniProtKB-SubCell"/>
</dbReference>
<gene>
    <name evidence="17" type="primary">nad6</name>
</gene>
<keyword evidence="7 16" id="KW-0812">Transmembrane</keyword>
<feature type="transmembrane region" description="Helical" evidence="16">
    <location>
        <begin position="133"/>
        <end position="154"/>
    </location>
</feature>
<organism evidence="17">
    <name type="scientific">Pseudoniphargus sp. 1-Portugal</name>
    <dbReference type="NCBI Taxonomy" id="2212668"/>
    <lineage>
        <taxon>Eukaryota</taxon>
        <taxon>Metazoa</taxon>
        <taxon>Ecdysozoa</taxon>
        <taxon>Arthropoda</taxon>
        <taxon>Crustacea</taxon>
        <taxon>Multicrustacea</taxon>
        <taxon>Malacostraca</taxon>
        <taxon>Eumalacostraca</taxon>
        <taxon>Peracarida</taxon>
        <taxon>Amphipoda</taxon>
        <taxon>Senticaudata</taxon>
        <taxon>Gammarida</taxon>
        <taxon>Crangonyctidira</taxon>
        <taxon>Allocrangonyctoidea</taxon>
        <taxon>Allocrangonyctidae</taxon>
        <taxon>Pseudoniphargus</taxon>
    </lineage>
</organism>
<keyword evidence="9" id="KW-0249">Electron transport</keyword>
<keyword evidence="11" id="KW-0520">NAD</keyword>
<dbReference type="EMBL" id="MH592151">
    <property type="protein sequence ID" value="AXH38213.1"/>
    <property type="molecule type" value="Genomic_DNA"/>
</dbReference>
<keyword evidence="10 16" id="KW-1133">Transmembrane helix</keyword>